<dbReference type="InterPro" id="IPR014729">
    <property type="entry name" value="Rossmann-like_a/b/a_fold"/>
</dbReference>
<dbReference type="InterPro" id="IPR006016">
    <property type="entry name" value="UspA"/>
</dbReference>
<evidence type="ECO:0000313" key="4">
    <source>
        <dbReference type="Proteomes" id="UP001333996"/>
    </source>
</evidence>
<dbReference type="PANTHER" id="PTHR46553:SF3">
    <property type="entry name" value="ADENINE NUCLEOTIDE ALPHA HYDROLASES-LIKE SUPERFAMILY PROTEIN"/>
    <property type="match status" value="1"/>
</dbReference>
<proteinExistence type="inferred from homology"/>
<reference evidence="3" key="1">
    <citation type="submission" date="2024-01" db="EMBL/GenBank/DDBJ databases">
        <title>First draft genome sequence data of TA4-1, the type strain of Gram-positive actinobacterium Streptomyces chiangmaiensis.</title>
        <authorList>
            <person name="Yasawong M."/>
            <person name="Nantapong N."/>
        </authorList>
    </citation>
    <scope>NUCLEOTIDE SEQUENCE</scope>
    <source>
        <strain evidence="3">TA4-1</strain>
    </source>
</reference>
<feature type="domain" description="UspA" evidence="2">
    <location>
        <begin position="11"/>
        <end position="141"/>
    </location>
</feature>
<dbReference type="InterPro" id="IPR006015">
    <property type="entry name" value="Universal_stress_UspA"/>
</dbReference>
<comment type="caution">
    <text evidence="3">The sequence shown here is derived from an EMBL/GenBank/DDBJ whole genome shotgun (WGS) entry which is preliminary data.</text>
</comment>
<gene>
    <name evidence="3" type="ORF">VXC91_28920</name>
</gene>
<evidence type="ECO:0000256" key="1">
    <source>
        <dbReference type="ARBA" id="ARBA00008791"/>
    </source>
</evidence>
<dbReference type="SUPFAM" id="SSF52402">
    <property type="entry name" value="Adenine nucleotide alpha hydrolases-like"/>
    <property type="match status" value="1"/>
</dbReference>
<dbReference type="Pfam" id="PF00582">
    <property type="entry name" value="Usp"/>
    <property type="match status" value="1"/>
</dbReference>
<dbReference type="PANTHER" id="PTHR46553">
    <property type="entry name" value="ADENINE NUCLEOTIDE ALPHA HYDROLASES-LIKE SUPERFAMILY PROTEIN"/>
    <property type="match status" value="1"/>
</dbReference>
<protein>
    <submittedName>
        <fullName evidence="3">Universal stress protein</fullName>
    </submittedName>
</protein>
<name>A0ABU7FP65_9ACTN</name>
<dbReference type="Proteomes" id="UP001333996">
    <property type="component" value="Unassembled WGS sequence"/>
</dbReference>
<evidence type="ECO:0000259" key="2">
    <source>
        <dbReference type="Pfam" id="PF00582"/>
    </source>
</evidence>
<accession>A0ABU7FP65</accession>
<organism evidence="3 4">
    <name type="scientific">Streptomyces chiangmaiensis</name>
    <dbReference type="NCBI Taxonomy" id="766497"/>
    <lineage>
        <taxon>Bacteria</taxon>
        <taxon>Bacillati</taxon>
        <taxon>Actinomycetota</taxon>
        <taxon>Actinomycetes</taxon>
        <taxon>Kitasatosporales</taxon>
        <taxon>Streptomycetaceae</taxon>
        <taxon>Streptomyces</taxon>
    </lineage>
</organism>
<keyword evidence="4" id="KW-1185">Reference proteome</keyword>
<dbReference type="Gene3D" id="3.40.50.620">
    <property type="entry name" value="HUPs"/>
    <property type="match status" value="1"/>
</dbReference>
<dbReference type="RefSeq" id="WP_329510290.1">
    <property type="nucleotide sequence ID" value="NZ_BAAAYZ010000031.1"/>
</dbReference>
<sequence length="144" mass="15092">MTTLPNNGKAPIVVGTDGSASADLALRWAAREARVHEAPLEVIHAWEGLLGQLVPPDAEFERHARQTLVAAVARLPAEERPPSMDTTLIHAHAAAALIKASEGADMVVVGSHGHGGFVGTLLGSVSQRVATHAHCPVVIVRTTR</sequence>
<evidence type="ECO:0000313" key="3">
    <source>
        <dbReference type="EMBL" id="MED7825882.1"/>
    </source>
</evidence>
<dbReference type="EMBL" id="JAYWVC010000128">
    <property type="protein sequence ID" value="MED7825882.1"/>
    <property type="molecule type" value="Genomic_DNA"/>
</dbReference>
<dbReference type="PRINTS" id="PR01438">
    <property type="entry name" value="UNVRSLSTRESS"/>
</dbReference>
<comment type="similarity">
    <text evidence="1">Belongs to the universal stress protein A family.</text>
</comment>